<comment type="cofactor">
    <cofactor evidence="1">
        <name>Mg(2+)</name>
        <dbReference type="ChEBI" id="CHEBI:18420"/>
    </cofactor>
</comment>
<evidence type="ECO:0000259" key="3">
    <source>
        <dbReference type="PROSITE" id="PS51462"/>
    </source>
</evidence>
<keyword evidence="5" id="KW-1185">Reference proteome</keyword>
<dbReference type="InterPro" id="IPR000086">
    <property type="entry name" value="NUDIX_hydrolase_dom"/>
</dbReference>
<accession>A0ABR7PDT6</accession>
<dbReference type="PROSITE" id="PS51462">
    <property type="entry name" value="NUDIX"/>
    <property type="match status" value="1"/>
</dbReference>
<sequence>MRQLLEIDLQNYENCDSVFSRPSVRGIILKDNSKIALVYSEKEKYYKFPGGGIHKDEDKKEALIREVREEVGLTVIPESICEFGSVMRRQKSNVSPNTIFEQENFYYMCKTKNRIVDQDLDDYEAEAGFTLRFVSLNEAIRVNSAYKSEDYFNEIMIMRETKVLQMIKDAIQ</sequence>
<protein>
    <submittedName>
        <fullName evidence="4">NUDIX domain-containing protein</fullName>
    </submittedName>
</protein>
<proteinExistence type="predicted"/>
<evidence type="ECO:0000313" key="4">
    <source>
        <dbReference type="EMBL" id="MBC8629484.1"/>
    </source>
</evidence>
<dbReference type="RefSeq" id="WP_187559015.1">
    <property type="nucleotide sequence ID" value="NZ_JACRTP010000005.1"/>
</dbReference>
<feature type="domain" description="Nudix hydrolase" evidence="3">
    <location>
        <begin position="19"/>
        <end position="156"/>
    </location>
</feature>
<evidence type="ECO:0000313" key="5">
    <source>
        <dbReference type="Proteomes" id="UP000661649"/>
    </source>
</evidence>
<dbReference type="Gene3D" id="3.90.79.10">
    <property type="entry name" value="Nucleoside Triphosphate Pyrophosphohydrolase"/>
    <property type="match status" value="1"/>
</dbReference>
<dbReference type="SUPFAM" id="SSF55811">
    <property type="entry name" value="Nudix"/>
    <property type="match status" value="1"/>
</dbReference>
<dbReference type="CDD" id="cd02883">
    <property type="entry name" value="NUDIX_Hydrolase"/>
    <property type="match status" value="1"/>
</dbReference>
<dbReference type="PROSITE" id="PS00893">
    <property type="entry name" value="NUDIX_BOX"/>
    <property type="match status" value="1"/>
</dbReference>
<dbReference type="Pfam" id="PF00293">
    <property type="entry name" value="NUDIX"/>
    <property type="match status" value="1"/>
</dbReference>
<gene>
    <name evidence="4" type="ORF">H8712_12865</name>
</gene>
<dbReference type="PANTHER" id="PTHR43046">
    <property type="entry name" value="GDP-MANNOSE MANNOSYL HYDROLASE"/>
    <property type="match status" value="1"/>
</dbReference>
<name>A0ABR7PDT6_9FIRM</name>
<dbReference type="PANTHER" id="PTHR43046:SF14">
    <property type="entry name" value="MUTT_NUDIX FAMILY PROTEIN"/>
    <property type="match status" value="1"/>
</dbReference>
<dbReference type="Proteomes" id="UP000661649">
    <property type="component" value="Unassembled WGS sequence"/>
</dbReference>
<organism evidence="4 5">
    <name type="scientific">Blautia stercoris</name>
    <dbReference type="NCBI Taxonomy" id="871664"/>
    <lineage>
        <taxon>Bacteria</taxon>
        <taxon>Bacillati</taxon>
        <taxon>Bacillota</taxon>
        <taxon>Clostridia</taxon>
        <taxon>Lachnospirales</taxon>
        <taxon>Lachnospiraceae</taxon>
        <taxon>Blautia</taxon>
    </lineage>
</organism>
<evidence type="ECO:0000256" key="2">
    <source>
        <dbReference type="ARBA" id="ARBA00022801"/>
    </source>
</evidence>
<reference evidence="4 5" key="1">
    <citation type="submission" date="2020-08" db="EMBL/GenBank/DDBJ databases">
        <title>Genome public.</title>
        <authorList>
            <person name="Liu C."/>
            <person name="Sun Q."/>
        </authorList>
    </citation>
    <scope>NUCLEOTIDE SEQUENCE [LARGE SCALE GENOMIC DNA]</scope>
    <source>
        <strain evidence="4 5">3_YM_SP_D4_24.mj</strain>
    </source>
</reference>
<comment type="caution">
    <text evidence="4">The sequence shown here is derived from an EMBL/GenBank/DDBJ whole genome shotgun (WGS) entry which is preliminary data.</text>
</comment>
<keyword evidence="2" id="KW-0378">Hydrolase</keyword>
<dbReference type="EMBL" id="JACRTP010000005">
    <property type="protein sequence ID" value="MBC8629484.1"/>
    <property type="molecule type" value="Genomic_DNA"/>
</dbReference>
<dbReference type="InterPro" id="IPR020084">
    <property type="entry name" value="NUDIX_hydrolase_CS"/>
</dbReference>
<evidence type="ECO:0000256" key="1">
    <source>
        <dbReference type="ARBA" id="ARBA00001946"/>
    </source>
</evidence>
<dbReference type="InterPro" id="IPR015797">
    <property type="entry name" value="NUDIX_hydrolase-like_dom_sf"/>
</dbReference>